<proteinExistence type="predicted"/>
<evidence type="ECO:0008006" key="4">
    <source>
        <dbReference type="Google" id="ProtNLM"/>
    </source>
</evidence>
<dbReference type="PANTHER" id="PTHR37305:SF1">
    <property type="entry name" value="MEMBRANE PROTEIN"/>
    <property type="match status" value="1"/>
</dbReference>
<dbReference type="GO" id="GO:0005886">
    <property type="term" value="C:plasma membrane"/>
    <property type="evidence" value="ECO:0007669"/>
    <property type="project" value="UniProtKB-SubCell"/>
</dbReference>
<dbReference type="PANTHER" id="PTHR37305">
    <property type="entry name" value="INTEGRAL MEMBRANE PROTEIN-RELATED"/>
    <property type="match status" value="1"/>
</dbReference>
<feature type="transmembrane region" description="Helical" evidence="1">
    <location>
        <begin position="151"/>
        <end position="184"/>
    </location>
</feature>
<dbReference type="AlphaFoldDB" id="A0A161IJQ0"/>
<reference evidence="2 3" key="1">
    <citation type="submission" date="2016-04" db="EMBL/GenBank/DDBJ databases">
        <title>Complete genome sequence of Fictibacillus phosphorivorans G25-29, a strain toxic to nematodes.</title>
        <authorList>
            <person name="Zheng Z."/>
        </authorList>
    </citation>
    <scope>NUCLEOTIDE SEQUENCE [LARGE SCALE GENOMIC DNA]</scope>
    <source>
        <strain evidence="2 3">G25-29</strain>
    </source>
</reference>
<organism evidence="2 3">
    <name type="scientific">Fictibacillus phosphorivorans</name>
    <dbReference type="NCBI Taxonomy" id="1221500"/>
    <lineage>
        <taxon>Bacteria</taxon>
        <taxon>Bacillati</taxon>
        <taxon>Bacillota</taxon>
        <taxon>Bacilli</taxon>
        <taxon>Bacillales</taxon>
        <taxon>Fictibacillaceae</taxon>
        <taxon>Fictibacillus</taxon>
    </lineage>
</organism>
<feature type="transmembrane region" description="Helical" evidence="1">
    <location>
        <begin position="110"/>
        <end position="130"/>
    </location>
</feature>
<keyword evidence="1" id="KW-0812">Transmembrane</keyword>
<feature type="transmembrane region" description="Helical" evidence="1">
    <location>
        <begin position="21"/>
        <end position="37"/>
    </location>
</feature>
<keyword evidence="1" id="KW-0472">Membrane</keyword>
<feature type="transmembrane region" description="Helical" evidence="1">
    <location>
        <begin position="292"/>
        <end position="312"/>
    </location>
</feature>
<dbReference type="STRING" id="1221500.ABE65_019730"/>
<keyword evidence="3" id="KW-1185">Reference proteome</keyword>
<dbReference type="Pfam" id="PF12679">
    <property type="entry name" value="ABC2_membrane_2"/>
    <property type="match status" value="1"/>
</dbReference>
<dbReference type="Proteomes" id="UP000076623">
    <property type="component" value="Chromosome"/>
</dbReference>
<name>A0A161IJQ0_9BACL</name>
<evidence type="ECO:0000313" key="3">
    <source>
        <dbReference type="Proteomes" id="UP000076623"/>
    </source>
</evidence>
<accession>A0A161IJQ0</accession>
<keyword evidence="1" id="KW-1133">Transmembrane helix</keyword>
<dbReference type="GO" id="GO:0140359">
    <property type="term" value="F:ABC-type transporter activity"/>
    <property type="evidence" value="ECO:0007669"/>
    <property type="project" value="InterPro"/>
</dbReference>
<gene>
    <name evidence="2" type="ORF">ABE65_019730</name>
</gene>
<sequence>MKWLSLLTNEWIKIFSRTRTWIFLAIPIVIIIGIAVYDKVTTDVEVNENWKQELTETIKNDEKTLDEAKKNNDDEVYIEYLESTIKQNEYAIANDISPYETTAWQFTKDMSWLSIFIGLFVIVVASDIVSNEFAKGTIKMLLIRPYSRWKILLSKFVATLGFAFLMWLVVILVTWLVGGLAYGFGGMDQSYLITAEDGQVKERLIVEYVFANIGVEFIELTTLVAMSFMISTLFMSNSVAIGVAMFTMFAGNIIVTLLANKDWVIYTLFANMDLSVLIDGQNQMIKDLTLPFSISVLAVYTVVMLAITFTVFQKRDVKA</sequence>
<evidence type="ECO:0000313" key="2">
    <source>
        <dbReference type="EMBL" id="ANC78909.1"/>
    </source>
</evidence>
<dbReference type="EMBL" id="CP015378">
    <property type="protein sequence ID" value="ANC78909.1"/>
    <property type="molecule type" value="Genomic_DNA"/>
</dbReference>
<dbReference type="RefSeq" id="WP_066398789.1">
    <property type="nucleotide sequence ID" value="NZ_CP015378.1"/>
</dbReference>
<evidence type="ECO:0000256" key="1">
    <source>
        <dbReference type="SAM" id="Phobius"/>
    </source>
</evidence>
<dbReference type="KEGG" id="fpn:ABE65_019730"/>
<feature type="transmembrane region" description="Helical" evidence="1">
    <location>
        <begin position="204"/>
        <end position="226"/>
    </location>
</feature>
<feature type="transmembrane region" description="Helical" evidence="1">
    <location>
        <begin position="238"/>
        <end position="259"/>
    </location>
</feature>
<protein>
    <recommendedName>
        <fullName evidence="4">ABC transporter permease</fullName>
    </recommendedName>
</protein>